<dbReference type="STRING" id="472175.EL18_01261"/>
<proteinExistence type="predicted"/>
<name>A0A084UB95_9HYPH</name>
<keyword evidence="3" id="KW-1185">Reference proteome</keyword>
<dbReference type="AlphaFoldDB" id="A0A084UB95"/>
<evidence type="ECO:0000313" key="2">
    <source>
        <dbReference type="EMBL" id="KFB10231.1"/>
    </source>
</evidence>
<dbReference type="Proteomes" id="UP000053675">
    <property type="component" value="Unassembled WGS sequence"/>
</dbReference>
<feature type="signal peptide" evidence="1">
    <location>
        <begin position="1"/>
        <end position="19"/>
    </location>
</feature>
<dbReference type="PATRIC" id="fig|472175.3.peg.1271"/>
<protein>
    <submittedName>
        <fullName evidence="2">Uncharacterized protein</fullName>
    </submittedName>
</protein>
<feature type="chain" id="PRO_5001783250" evidence="1">
    <location>
        <begin position="20"/>
        <end position="208"/>
    </location>
</feature>
<gene>
    <name evidence="2" type="ORF">EL18_01261</name>
</gene>
<evidence type="ECO:0000313" key="3">
    <source>
        <dbReference type="Proteomes" id="UP000053675"/>
    </source>
</evidence>
<dbReference type="EMBL" id="JMQM01000001">
    <property type="protein sequence ID" value="KFB10231.1"/>
    <property type="molecule type" value="Genomic_DNA"/>
</dbReference>
<reference evidence="2 3" key="1">
    <citation type="submission" date="2014-05" db="EMBL/GenBank/DDBJ databases">
        <title>Draft Genome Sequence of Nitratireductor basaltis Strain UMTGB225, A Marine Bacterium Isolated from Green Barrel Tunicate.</title>
        <authorList>
            <person name="Gan H.Y."/>
        </authorList>
    </citation>
    <scope>NUCLEOTIDE SEQUENCE [LARGE SCALE GENOMIC DNA]</scope>
    <source>
        <strain evidence="2 3">UMTGB225</strain>
    </source>
</reference>
<dbReference type="OrthoDB" id="8029042at2"/>
<comment type="caution">
    <text evidence="2">The sequence shown here is derived from an EMBL/GenBank/DDBJ whole genome shotgun (WGS) entry which is preliminary data.</text>
</comment>
<accession>A0A084UB95</accession>
<evidence type="ECO:0000256" key="1">
    <source>
        <dbReference type="SAM" id="SignalP"/>
    </source>
</evidence>
<sequence length="208" mass="22043">MRILLAAAITLAFSAAAFAQGYQTRQSPHFGYSTLKLADDFHLTTLCTVSGGTVQERAQDFLAFAPVIGSELARKVEAVTLADGEAACGLKHHRGTSIISRNARTKGFTLNIKTWADGSEIGGGKPWAACNRRAVNFFGLCYERIELVNNDARKKADGVSACIETELPETDKVVSLIAYAGAVPDAIKAAAGDEAAALSNTPCASRDY</sequence>
<dbReference type="RefSeq" id="WP_036480868.1">
    <property type="nucleotide sequence ID" value="NZ_JMQM01000001.1"/>
</dbReference>
<keyword evidence="1" id="KW-0732">Signal</keyword>
<organism evidence="2 3">
    <name type="scientific">Nitratireductor basaltis</name>
    <dbReference type="NCBI Taxonomy" id="472175"/>
    <lineage>
        <taxon>Bacteria</taxon>
        <taxon>Pseudomonadati</taxon>
        <taxon>Pseudomonadota</taxon>
        <taxon>Alphaproteobacteria</taxon>
        <taxon>Hyphomicrobiales</taxon>
        <taxon>Phyllobacteriaceae</taxon>
        <taxon>Nitratireductor</taxon>
    </lineage>
</organism>